<evidence type="ECO:0000313" key="3">
    <source>
        <dbReference type="Proteomes" id="UP000674179"/>
    </source>
</evidence>
<dbReference type="Proteomes" id="UP000674179">
    <property type="component" value="Unassembled WGS sequence"/>
</dbReference>
<name>A0A836GRW1_LEIEN</name>
<dbReference type="RefSeq" id="XP_067687899.1">
    <property type="nucleotide sequence ID" value="XM_067840149.1"/>
</dbReference>
<reference evidence="3" key="2">
    <citation type="journal article" date="2021" name="Sci. Data">
        <title>Chromosome-scale genome sequencing, assembly and annotation of six genomes from subfamily Leishmaniinae.</title>
        <authorList>
            <person name="Almutairi H."/>
            <person name="Urbaniak M.D."/>
            <person name="Bates M.D."/>
            <person name="Jariyapan N."/>
            <person name="Kwakye-Nuako G."/>
            <person name="Thomaz Soccol V."/>
            <person name="Al-Salem W.S."/>
            <person name="Dillon R.J."/>
            <person name="Bates P.A."/>
            <person name="Gatherer D."/>
        </authorList>
    </citation>
    <scope>NUCLEOTIDE SEQUENCE [LARGE SCALE GENOMIC DNA]</scope>
</reference>
<feature type="compositionally biased region" description="Basic and acidic residues" evidence="1">
    <location>
        <begin position="189"/>
        <end position="201"/>
    </location>
</feature>
<dbReference type="KEGG" id="lenr:94175659"/>
<gene>
    <name evidence="2" type="ORF">CUR178_08524</name>
</gene>
<keyword evidence="3" id="KW-1185">Reference proteome</keyword>
<dbReference type="OrthoDB" id="10442127at2759"/>
<accession>A0A836GRW1</accession>
<dbReference type="GeneID" id="94175659"/>
<organism evidence="2 3">
    <name type="scientific">Leishmania enriettii</name>
    <dbReference type="NCBI Taxonomy" id="5663"/>
    <lineage>
        <taxon>Eukaryota</taxon>
        <taxon>Discoba</taxon>
        <taxon>Euglenozoa</taxon>
        <taxon>Kinetoplastea</taxon>
        <taxon>Metakinetoplastina</taxon>
        <taxon>Trypanosomatida</taxon>
        <taxon>Trypanosomatidae</taxon>
        <taxon>Leishmaniinae</taxon>
        <taxon>Leishmania</taxon>
    </lineage>
</organism>
<reference evidence="3" key="1">
    <citation type="journal article" date="2021" name="Microbiol. Resour. Announc.">
        <title>Chromosome-Scale Assembly of the Complete Genome Sequence of Leishmania (Mundinia) enriettii, Isolate CUR178, Strain LV763.</title>
        <authorList>
            <person name="Almutairi H."/>
            <person name="Urbaniak M.D."/>
            <person name="Bates M.D."/>
            <person name="Thomaz-Soccol V."/>
            <person name="Al-Salem W.S."/>
            <person name="Dillon R.J."/>
            <person name="Bates P.A."/>
            <person name="Gatherer D."/>
        </authorList>
    </citation>
    <scope>NUCLEOTIDE SEQUENCE [LARGE SCALE GENOMIC DNA]</scope>
</reference>
<evidence type="ECO:0000256" key="1">
    <source>
        <dbReference type="SAM" id="MobiDB-lite"/>
    </source>
</evidence>
<protein>
    <submittedName>
        <fullName evidence="2">Uncharacterized protein</fullName>
    </submittedName>
</protein>
<proteinExistence type="predicted"/>
<dbReference type="AlphaFoldDB" id="A0A836GRW1"/>
<comment type="caution">
    <text evidence="2">The sequence shown here is derived from an EMBL/GenBank/DDBJ whole genome shotgun (WGS) entry which is preliminary data.</text>
</comment>
<feature type="region of interest" description="Disordered" evidence="1">
    <location>
        <begin position="13"/>
        <end position="220"/>
    </location>
</feature>
<sequence>MAVFVHAQTCISPSQDCYSPIRGNEAAASSRSPQQQGKPRPQPPVNPLAPVKSKQSGVHVDAGVTEHDAAGAVNMEGELTQQERRRRRMGKTGSSALRVGTSAGAGDNAGAAWVSPTAAPRPSRPACRDRPASRRSVSRRRSESAPSLRACFSRLDCHGRHWPRVSTDATHTRALAPMSLKTPTALGDTHARSHDEKKDLPRGYLRTGTQAQGPVPPAPS</sequence>
<dbReference type="EMBL" id="JAFHKP010000050">
    <property type="protein sequence ID" value="KAG5463826.1"/>
    <property type="molecule type" value="Genomic_DNA"/>
</dbReference>
<feature type="compositionally biased region" description="Low complexity" evidence="1">
    <location>
        <begin position="115"/>
        <end position="125"/>
    </location>
</feature>
<evidence type="ECO:0000313" key="2">
    <source>
        <dbReference type="EMBL" id="KAG5463826.1"/>
    </source>
</evidence>